<gene>
    <name evidence="6" type="ORF">SAMN05421731_101608</name>
</gene>
<dbReference type="GO" id="GO:0052689">
    <property type="term" value="F:carboxylic ester hydrolase activity"/>
    <property type="evidence" value="ECO:0007669"/>
    <property type="project" value="UniProtKB-KW"/>
</dbReference>
<dbReference type="Pfam" id="PF00756">
    <property type="entry name" value="Esterase"/>
    <property type="match status" value="1"/>
</dbReference>
<protein>
    <recommendedName>
        <fullName evidence="2">S-formylglutathione hydrolase</fullName>
        <ecNumber evidence="2">3.1.2.12</ecNumber>
    </recommendedName>
</protein>
<comment type="similarity">
    <text evidence="1">Belongs to the esterase D family.</text>
</comment>
<reference evidence="7" key="1">
    <citation type="submission" date="2016-09" db="EMBL/GenBank/DDBJ databases">
        <authorList>
            <person name="Varghese N."/>
            <person name="Submissions S."/>
        </authorList>
    </citation>
    <scope>NUCLEOTIDE SEQUENCE [LARGE SCALE GENOMIC DNA]</scope>
    <source>
        <strain evidence="7">ANC 4466</strain>
    </source>
</reference>
<evidence type="ECO:0000313" key="6">
    <source>
        <dbReference type="EMBL" id="SNX43566.1"/>
    </source>
</evidence>
<dbReference type="PANTHER" id="PTHR10061">
    <property type="entry name" value="S-FORMYLGLUTATHIONE HYDROLASE"/>
    <property type="match status" value="1"/>
</dbReference>
<evidence type="ECO:0000256" key="3">
    <source>
        <dbReference type="ARBA" id="ARBA00022487"/>
    </source>
</evidence>
<comment type="catalytic activity">
    <reaction evidence="5">
        <text>S-formylglutathione + H2O = formate + glutathione + H(+)</text>
        <dbReference type="Rhea" id="RHEA:14961"/>
        <dbReference type="ChEBI" id="CHEBI:15377"/>
        <dbReference type="ChEBI" id="CHEBI:15378"/>
        <dbReference type="ChEBI" id="CHEBI:15740"/>
        <dbReference type="ChEBI" id="CHEBI:57688"/>
        <dbReference type="ChEBI" id="CHEBI:57925"/>
        <dbReference type="EC" id="3.1.2.12"/>
    </reaction>
</comment>
<dbReference type="GO" id="GO:0005829">
    <property type="term" value="C:cytosol"/>
    <property type="evidence" value="ECO:0007669"/>
    <property type="project" value="TreeGrafter"/>
</dbReference>
<evidence type="ECO:0000256" key="4">
    <source>
        <dbReference type="ARBA" id="ARBA00022801"/>
    </source>
</evidence>
<dbReference type="Proteomes" id="UP000219042">
    <property type="component" value="Unassembled WGS sequence"/>
</dbReference>
<keyword evidence="7" id="KW-1185">Reference proteome</keyword>
<organism evidence="6 7">
    <name type="scientific">Acinetobacter puyangensis</name>
    <dbReference type="NCBI Taxonomy" id="1096779"/>
    <lineage>
        <taxon>Bacteria</taxon>
        <taxon>Pseudomonadati</taxon>
        <taxon>Pseudomonadota</taxon>
        <taxon>Gammaproteobacteria</taxon>
        <taxon>Moraxellales</taxon>
        <taxon>Moraxellaceae</taxon>
        <taxon>Acinetobacter</taxon>
    </lineage>
</organism>
<name>A0A240E4R1_9GAMM</name>
<dbReference type="EMBL" id="OANT01000001">
    <property type="protein sequence ID" value="SNX43566.1"/>
    <property type="molecule type" value="Genomic_DNA"/>
</dbReference>
<evidence type="ECO:0000256" key="5">
    <source>
        <dbReference type="ARBA" id="ARBA00047590"/>
    </source>
</evidence>
<evidence type="ECO:0000256" key="1">
    <source>
        <dbReference type="ARBA" id="ARBA00005622"/>
    </source>
</evidence>
<dbReference type="InterPro" id="IPR014186">
    <property type="entry name" value="S-formylglutathione_hydrol"/>
</dbReference>
<evidence type="ECO:0000256" key="2">
    <source>
        <dbReference type="ARBA" id="ARBA00012479"/>
    </source>
</evidence>
<dbReference type="Gene3D" id="3.40.50.1820">
    <property type="entry name" value="alpha/beta hydrolase"/>
    <property type="match status" value="1"/>
</dbReference>
<keyword evidence="3" id="KW-0719">Serine esterase</keyword>
<sequence length="163" mass="18313">MTLEFIQKHQCFAGEQHFYQHQSTAVACKMKFAVYLPPQALAGKSCAAVFYLAGLTCTEETFAIKAHAQYWASQLGLILIMPDTSPRGEDVADDVNWDLGQGAGFYLNATQQPWAAHFRMEDYVVNELYDLVKKQFALDGDKIGIMGHSKQCFFENMETILVS</sequence>
<dbReference type="AlphaFoldDB" id="A0A240E4R1"/>
<keyword evidence="4 6" id="KW-0378">Hydrolase</keyword>
<dbReference type="GO" id="GO:0046294">
    <property type="term" value="P:formaldehyde catabolic process"/>
    <property type="evidence" value="ECO:0007669"/>
    <property type="project" value="InterPro"/>
</dbReference>
<dbReference type="GO" id="GO:0018738">
    <property type="term" value="F:S-formylglutathione hydrolase activity"/>
    <property type="evidence" value="ECO:0007669"/>
    <property type="project" value="UniProtKB-EC"/>
</dbReference>
<dbReference type="PANTHER" id="PTHR10061:SF0">
    <property type="entry name" value="S-FORMYLGLUTATHIONE HYDROLASE"/>
    <property type="match status" value="1"/>
</dbReference>
<proteinExistence type="inferred from homology"/>
<dbReference type="EC" id="3.1.2.12" evidence="2"/>
<dbReference type="InterPro" id="IPR000801">
    <property type="entry name" value="Esterase-like"/>
</dbReference>
<evidence type="ECO:0000313" key="7">
    <source>
        <dbReference type="Proteomes" id="UP000219042"/>
    </source>
</evidence>
<dbReference type="OrthoDB" id="9782200at2"/>
<accession>A0A240E4R1</accession>
<dbReference type="SUPFAM" id="SSF53474">
    <property type="entry name" value="alpha/beta-Hydrolases"/>
    <property type="match status" value="1"/>
</dbReference>
<dbReference type="InterPro" id="IPR029058">
    <property type="entry name" value="AB_hydrolase_fold"/>
</dbReference>